<dbReference type="InterPro" id="IPR050756">
    <property type="entry name" value="CSN3"/>
</dbReference>
<evidence type="ECO:0000256" key="5">
    <source>
        <dbReference type="ARBA" id="ARBA00022490"/>
    </source>
</evidence>
<comment type="similarity">
    <text evidence="3">Belongs to the CSN3 family.</text>
</comment>
<evidence type="ECO:0000256" key="6">
    <source>
        <dbReference type="ARBA" id="ARBA00022790"/>
    </source>
</evidence>
<protein>
    <recommendedName>
        <fullName evidence="4">COP9 signalosome complex subunit 3</fullName>
    </recommendedName>
</protein>
<dbReference type="GO" id="GO:0005737">
    <property type="term" value="C:cytoplasm"/>
    <property type="evidence" value="ECO:0007669"/>
    <property type="project" value="UniProtKB-SubCell"/>
</dbReference>
<dbReference type="GO" id="GO:0006511">
    <property type="term" value="P:ubiquitin-dependent protein catabolic process"/>
    <property type="evidence" value="ECO:0007669"/>
    <property type="project" value="TreeGrafter"/>
</dbReference>
<organism evidence="9 10">
    <name type="scientific">Aspergillus parasiticus</name>
    <dbReference type="NCBI Taxonomy" id="5067"/>
    <lineage>
        <taxon>Eukaryota</taxon>
        <taxon>Fungi</taxon>
        <taxon>Dikarya</taxon>
        <taxon>Ascomycota</taxon>
        <taxon>Pezizomycotina</taxon>
        <taxon>Eurotiomycetes</taxon>
        <taxon>Eurotiomycetidae</taxon>
        <taxon>Eurotiales</taxon>
        <taxon>Aspergillaceae</taxon>
        <taxon>Aspergillus</taxon>
        <taxon>Aspergillus subgen. Circumdati</taxon>
    </lineage>
</organism>
<gene>
    <name evidence="9" type="ORF">BDV34DRAFT_204101</name>
</gene>
<dbReference type="InterPro" id="IPR000717">
    <property type="entry name" value="PCI_dom"/>
</dbReference>
<keyword evidence="7" id="KW-0539">Nucleus</keyword>
<dbReference type="PANTHER" id="PTHR10758">
    <property type="entry name" value="26S PROTEASOME NON-ATPASE REGULATORY SUBUNIT 3/COP9 SIGNALOSOME COMPLEX SUBUNIT 3"/>
    <property type="match status" value="1"/>
</dbReference>
<evidence type="ECO:0000256" key="1">
    <source>
        <dbReference type="ARBA" id="ARBA00004123"/>
    </source>
</evidence>
<evidence type="ECO:0000259" key="8">
    <source>
        <dbReference type="PROSITE" id="PS50250"/>
    </source>
</evidence>
<sequence length="494" mass="55419">MAEFLSQLTSVSSGSFDEDYDRRIRDLITYLQQPSKASELSAASGYLLDNLDPSLHTLSYLSVFLFKIQSLQGSNKSRLPEQIYPGRELWHKAIRILRSFDPFQIRYAGHEWRRLVQLVVQAAQAVSKPLLAVLAVRDAIVRLDPSSEVLTSVHTTFIKLTLVSRSYSLAVPVLERQVCHFPTVTGQAYQNYHQPLLCAEHESSTAFITDASGFSKQLAYRDHLQFFLYGAMIYMALKKWDRALHYLSIVISCPVTNAVSKIMVEGYKKWLLVSLLRNGKLAAHPDVVSSHVIRTYQSLVKPYTSLADAFEKGDYQRLKAEAEAARSVWRLDNNTGLVHQVIKAFNKCMTLKLGRTFSALTMADVAQQASDCSSLCEVESLVASLVMSGAFSAVLLQSHNYNDTTMLRFSNPIKSLYSREQYARGNIVKEGRQLGVIAQSIYQSNHGLELSNEHFLFSQKNLRWSDNSAKSNIGTLDEAAGGVDIEEDIMGDIH</sequence>
<dbReference type="VEuPathDB" id="FungiDB:BDV34DRAFT_204101"/>
<evidence type="ECO:0000313" key="9">
    <source>
        <dbReference type="EMBL" id="KAB8200707.1"/>
    </source>
</evidence>
<evidence type="ECO:0000256" key="4">
    <source>
        <dbReference type="ARBA" id="ARBA00014878"/>
    </source>
</evidence>
<name>A0A5N6D6Z6_ASPPA</name>
<dbReference type="PANTHER" id="PTHR10758:SF1">
    <property type="entry name" value="COP9 SIGNALOSOME COMPLEX SUBUNIT 3"/>
    <property type="match status" value="1"/>
</dbReference>
<feature type="domain" description="PCI" evidence="8">
    <location>
        <begin position="242"/>
        <end position="409"/>
    </location>
</feature>
<dbReference type="GO" id="GO:0008180">
    <property type="term" value="C:COP9 signalosome"/>
    <property type="evidence" value="ECO:0007669"/>
    <property type="project" value="UniProtKB-KW"/>
</dbReference>
<evidence type="ECO:0000256" key="7">
    <source>
        <dbReference type="ARBA" id="ARBA00023242"/>
    </source>
</evidence>
<dbReference type="AlphaFoldDB" id="A0A5N6D6Z6"/>
<dbReference type="Proteomes" id="UP000326532">
    <property type="component" value="Unassembled WGS sequence"/>
</dbReference>
<dbReference type="InterPro" id="IPR055089">
    <property type="entry name" value="COP9_N"/>
</dbReference>
<dbReference type="EMBL" id="ML735036">
    <property type="protein sequence ID" value="KAB8200707.1"/>
    <property type="molecule type" value="Genomic_DNA"/>
</dbReference>
<evidence type="ECO:0000256" key="2">
    <source>
        <dbReference type="ARBA" id="ARBA00004496"/>
    </source>
</evidence>
<evidence type="ECO:0000313" key="10">
    <source>
        <dbReference type="Proteomes" id="UP000326532"/>
    </source>
</evidence>
<accession>A0A5N6D6Z6</accession>
<evidence type="ECO:0000256" key="3">
    <source>
        <dbReference type="ARBA" id="ARBA00007084"/>
    </source>
</evidence>
<dbReference type="PROSITE" id="PS50250">
    <property type="entry name" value="PCI"/>
    <property type="match status" value="1"/>
</dbReference>
<comment type="subcellular location">
    <subcellularLocation>
        <location evidence="2">Cytoplasm</location>
    </subcellularLocation>
    <subcellularLocation>
        <location evidence="1">Nucleus</location>
    </subcellularLocation>
</comment>
<reference evidence="9 10" key="1">
    <citation type="submission" date="2019-04" db="EMBL/GenBank/DDBJ databases">
        <title>Fungal friends and foes A comparative genomics study of 23 Aspergillus species from section Flavi.</title>
        <authorList>
            <consortium name="DOE Joint Genome Institute"/>
            <person name="Kjaerbolling I."/>
            <person name="Vesth T.C."/>
            <person name="Frisvad J.C."/>
            <person name="Nybo J.L."/>
            <person name="Theobald S."/>
            <person name="Kildgaard S."/>
            <person name="Petersen T.I."/>
            <person name="Kuo A."/>
            <person name="Sato A."/>
            <person name="Lyhne E.K."/>
            <person name="Kogle M.E."/>
            <person name="Wiebenga A."/>
            <person name="Kun R.S."/>
            <person name="Lubbers R.J."/>
            <person name="Makela M.R."/>
            <person name="Barry K."/>
            <person name="Chovatia M."/>
            <person name="Clum A."/>
            <person name="Daum C."/>
            <person name="Haridas S."/>
            <person name="He G."/>
            <person name="LaButti K."/>
            <person name="Lipzen A."/>
            <person name="Mondo S."/>
            <person name="Pangilinan J."/>
            <person name="Riley R."/>
            <person name="Salamov A."/>
            <person name="Simmons B.A."/>
            <person name="Magnuson J.K."/>
            <person name="Henrissat B."/>
            <person name="Mortensen U.H."/>
            <person name="Larsen T.O."/>
            <person name="De vries R.P."/>
            <person name="Grigoriev I.V."/>
            <person name="Machida M."/>
            <person name="Baker S.E."/>
            <person name="Andersen M.R."/>
        </authorList>
    </citation>
    <scope>NUCLEOTIDE SEQUENCE [LARGE SCALE GENOMIC DNA]</scope>
    <source>
        <strain evidence="9 10">CBS 117618</strain>
    </source>
</reference>
<keyword evidence="5" id="KW-0963">Cytoplasm</keyword>
<keyword evidence="10" id="KW-1185">Reference proteome</keyword>
<dbReference type="Pfam" id="PF22788">
    <property type="entry name" value="COP9_hel_rpt"/>
    <property type="match status" value="1"/>
</dbReference>
<proteinExistence type="inferred from homology"/>
<dbReference type="OMA" id="NHYHDLV"/>
<keyword evidence="6" id="KW-0736">Signalosome</keyword>